<evidence type="ECO:0000259" key="1">
    <source>
        <dbReference type="Pfam" id="PF04851"/>
    </source>
</evidence>
<keyword evidence="3" id="KW-1185">Reference proteome</keyword>
<proteinExistence type="predicted"/>
<keyword evidence="2" id="KW-0347">Helicase</keyword>
<dbReference type="SUPFAM" id="SSF52540">
    <property type="entry name" value="P-loop containing nucleoside triphosphate hydrolases"/>
    <property type="match status" value="1"/>
</dbReference>
<evidence type="ECO:0000313" key="2">
    <source>
        <dbReference type="EMBL" id="MFC5580794.1"/>
    </source>
</evidence>
<dbReference type="Pfam" id="PF04851">
    <property type="entry name" value="ResIII"/>
    <property type="match status" value="1"/>
</dbReference>
<feature type="domain" description="Helicase/UvrB N-terminal" evidence="1">
    <location>
        <begin position="16"/>
        <end position="221"/>
    </location>
</feature>
<reference evidence="3" key="1">
    <citation type="journal article" date="2019" name="Int. J. Syst. Evol. Microbiol.">
        <title>The Global Catalogue of Microorganisms (GCM) 10K type strain sequencing project: providing services to taxonomists for standard genome sequencing and annotation.</title>
        <authorList>
            <consortium name="The Broad Institute Genomics Platform"/>
            <consortium name="The Broad Institute Genome Sequencing Center for Infectious Disease"/>
            <person name="Wu L."/>
            <person name="Ma J."/>
        </authorList>
    </citation>
    <scope>NUCLEOTIDE SEQUENCE [LARGE SCALE GENOMIC DNA]</scope>
    <source>
        <strain evidence="3">CGMCC 1.13587</strain>
    </source>
</reference>
<accession>A0ABW0SVZ4</accession>
<dbReference type="GO" id="GO:0004386">
    <property type="term" value="F:helicase activity"/>
    <property type="evidence" value="ECO:0007669"/>
    <property type="project" value="UniProtKB-KW"/>
</dbReference>
<protein>
    <submittedName>
        <fullName evidence="2">DEAD/DEAH box helicase family protein</fullName>
    </submittedName>
</protein>
<keyword evidence="2" id="KW-0547">Nucleotide-binding</keyword>
<name>A0ABW0SVZ4_9GAMM</name>
<dbReference type="Proteomes" id="UP001596111">
    <property type="component" value="Unassembled WGS sequence"/>
</dbReference>
<evidence type="ECO:0000313" key="3">
    <source>
        <dbReference type="Proteomes" id="UP001596111"/>
    </source>
</evidence>
<dbReference type="Gene3D" id="3.40.50.300">
    <property type="entry name" value="P-loop containing nucleotide triphosphate hydrolases"/>
    <property type="match status" value="1"/>
</dbReference>
<comment type="caution">
    <text evidence="2">The sequence shown here is derived from an EMBL/GenBank/DDBJ whole genome shotgun (WGS) entry which is preliminary data.</text>
</comment>
<dbReference type="RefSeq" id="WP_377325618.1">
    <property type="nucleotide sequence ID" value="NZ_JBHSNG010000005.1"/>
</dbReference>
<organism evidence="2 3">
    <name type="scientific">Rhodanobacter terrae</name>
    <dbReference type="NCBI Taxonomy" id="418647"/>
    <lineage>
        <taxon>Bacteria</taxon>
        <taxon>Pseudomonadati</taxon>
        <taxon>Pseudomonadota</taxon>
        <taxon>Gammaproteobacteria</taxon>
        <taxon>Lysobacterales</taxon>
        <taxon>Rhodanobacteraceae</taxon>
        <taxon>Rhodanobacter</taxon>
    </lineage>
</organism>
<keyword evidence="2" id="KW-0378">Hydrolase</keyword>
<sequence length="329" mass="35865">MSLHDHSCPVPAVLKTYQCQALDTFEAFLRRYRDEGSARAYGEITLERFGSRISHRAPQVLADDDIPCVCLRVPTGGGKTLIGGHAIRRVNDALLAVERSLTLWLVPTEAIREQTLRALKTPGNLLHDSLTERLGAFVVLTIDEALTVQPGTLDSANTIVVATMQSFKQDDTGGLAVYKQNGALMTHFEGPFAAGAGNQSLVDALRLRRPFVIVDEAHSVAPEDTECVVVRRDALPAGTARLYHRRAGLPQVPLARNAGAALEARAAQVNGARFPHAVGRRVGTERGRPPAARVPGRTLRVRLPVQRVRFVASPLSPAGRQPQVRWRRV</sequence>
<dbReference type="InterPro" id="IPR027417">
    <property type="entry name" value="P-loop_NTPase"/>
</dbReference>
<dbReference type="InterPro" id="IPR006935">
    <property type="entry name" value="Helicase/UvrB_N"/>
</dbReference>
<dbReference type="EMBL" id="JBHSNG010000005">
    <property type="protein sequence ID" value="MFC5580794.1"/>
    <property type="molecule type" value="Genomic_DNA"/>
</dbReference>
<gene>
    <name evidence="2" type="ORF">ACFPPB_06690</name>
</gene>
<keyword evidence="2" id="KW-0067">ATP-binding</keyword>